<organism evidence="2 3">
    <name type="scientific">Corynebacterium mustelae</name>
    <dbReference type="NCBI Taxonomy" id="571915"/>
    <lineage>
        <taxon>Bacteria</taxon>
        <taxon>Bacillati</taxon>
        <taxon>Actinomycetota</taxon>
        <taxon>Actinomycetes</taxon>
        <taxon>Mycobacteriales</taxon>
        <taxon>Corynebacteriaceae</taxon>
        <taxon>Corynebacterium</taxon>
    </lineage>
</organism>
<accession>A0A0G3H159</accession>
<dbReference type="Proteomes" id="UP000035199">
    <property type="component" value="Chromosome"/>
</dbReference>
<dbReference type="PATRIC" id="fig|571915.4.peg.2348"/>
<dbReference type="OrthoDB" id="9801228at2"/>
<evidence type="ECO:0000259" key="1">
    <source>
        <dbReference type="Pfam" id="PF01521"/>
    </source>
</evidence>
<reference evidence="3" key="2">
    <citation type="submission" date="2015-05" db="EMBL/GenBank/DDBJ databases">
        <title>Complete genome sequence of Corynebacterium mustelae DSM 45274, isolated from various tissues of a male ferret with lethal sepsis.</title>
        <authorList>
            <person name="Ruckert C."/>
            <person name="Albersmeier A."/>
            <person name="Winkler A."/>
            <person name="Tauch A."/>
        </authorList>
    </citation>
    <scope>NUCLEOTIDE SEQUENCE [LARGE SCALE GENOMIC DNA]</scope>
    <source>
        <strain evidence="3">DSM 45274</strain>
    </source>
</reference>
<name>A0A0G3H159_9CORY</name>
<dbReference type="PANTHER" id="PTHR43011">
    <property type="entry name" value="IRON-SULFUR CLUSTER ASSEMBLY 2 HOMOLOG, MITOCHONDRIAL"/>
    <property type="match status" value="1"/>
</dbReference>
<dbReference type="PROSITE" id="PS01152">
    <property type="entry name" value="HESB"/>
    <property type="match status" value="1"/>
</dbReference>
<dbReference type="STRING" id="571915.CMUST_11025"/>
<dbReference type="KEGG" id="cmv:CMUST_11025"/>
<protein>
    <submittedName>
        <fullName evidence="2">Iron-sulfur cluster assembly accessory protein</fullName>
    </submittedName>
</protein>
<dbReference type="InterPro" id="IPR035903">
    <property type="entry name" value="HesB-like_dom_sf"/>
</dbReference>
<dbReference type="Gene3D" id="2.60.300.12">
    <property type="entry name" value="HesB-like domain"/>
    <property type="match status" value="1"/>
</dbReference>
<gene>
    <name evidence="2" type="ORF">CMUST_11025</name>
</gene>
<dbReference type="GO" id="GO:0016226">
    <property type="term" value="P:iron-sulfur cluster assembly"/>
    <property type="evidence" value="ECO:0007669"/>
    <property type="project" value="InterPro"/>
</dbReference>
<proteinExistence type="predicted"/>
<dbReference type="SUPFAM" id="SSF89360">
    <property type="entry name" value="HesB-like domain"/>
    <property type="match status" value="1"/>
</dbReference>
<dbReference type="Pfam" id="PF01521">
    <property type="entry name" value="Fe-S_biosyn"/>
    <property type="match status" value="1"/>
</dbReference>
<evidence type="ECO:0000313" key="3">
    <source>
        <dbReference type="Proteomes" id="UP000035199"/>
    </source>
</evidence>
<keyword evidence="3" id="KW-1185">Reference proteome</keyword>
<dbReference type="GO" id="GO:0005506">
    <property type="term" value="F:iron ion binding"/>
    <property type="evidence" value="ECO:0007669"/>
    <property type="project" value="TreeGrafter"/>
</dbReference>
<dbReference type="PANTHER" id="PTHR43011:SF1">
    <property type="entry name" value="IRON-SULFUR CLUSTER ASSEMBLY 2 HOMOLOG, MITOCHONDRIAL"/>
    <property type="match status" value="1"/>
</dbReference>
<dbReference type="NCBIfam" id="TIGR00049">
    <property type="entry name" value="iron-sulfur cluster assembly accessory protein"/>
    <property type="match status" value="1"/>
</dbReference>
<feature type="domain" description="Core" evidence="1">
    <location>
        <begin position="12"/>
        <end position="112"/>
    </location>
</feature>
<evidence type="ECO:0000313" key="2">
    <source>
        <dbReference type="EMBL" id="AKK06520.1"/>
    </source>
</evidence>
<sequence>MTTPTTNTGVIVTPEAVAKAKALIAQEEDGDKYFLRLAVAAGGCAGLQYRLEFQTELLDGDKIDDYDGLRFVVDKKSVPFLMGATVKFEDTLQSSGFAIENPNATGSCACGDSFN</sequence>
<dbReference type="GO" id="GO:0051539">
    <property type="term" value="F:4 iron, 4 sulfur cluster binding"/>
    <property type="evidence" value="ECO:0007669"/>
    <property type="project" value="TreeGrafter"/>
</dbReference>
<dbReference type="EMBL" id="CP011542">
    <property type="protein sequence ID" value="AKK06520.1"/>
    <property type="molecule type" value="Genomic_DNA"/>
</dbReference>
<dbReference type="AlphaFoldDB" id="A0A0G3H159"/>
<dbReference type="RefSeq" id="WP_047262537.1">
    <property type="nucleotide sequence ID" value="NZ_CP011542.1"/>
</dbReference>
<reference evidence="2 3" key="1">
    <citation type="journal article" date="2015" name="Genome Announc.">
        <title>Complete Genome Sequence of the Type Strain Corynebacterium mustelae DSM 45274, Isolated from Various Tissues of a Male Ferret with Lethal Sepsis.</title>
        <authorList>
            <person name="Ruckert C."/>
            <person name="Eimer J."/>
            <person name="Winkler A."/>
            <person name="Tauch A."/>
        </authorList>
    </citation>
    <scope>NUCLEOTIDE SEQUENCE [LARGE SCALE GENOMIC DNA]</scope>
    <source>
        <strain evidence="2 3">DSM 45274</strain>
    </source>
</reference>
<dbReference type="InterPro" id="IPR000361">
    <property type="entry name" value="ATAP_core_dom"/>
</dbReference>
<dbReference type="InterPro" id="IPR017870">
    <property type="entry name" value="FeS_cluster_insertion_CS"/>
</dbReference>
<dbReference type="GO" id="GO:0051537">
    <property type="term" value="F:2 iron, 2 sulfur cluster binding"/>
    <property type="evidence" value="ECO:0007669"/>
    <property type="project" value="TreeGrafter"/>
</dbReference>
<dbReference type="InterPro" id="IPR016092">
    <property type="entry name" value="ATAP"/>
</dbReference>